<evidence type="ECO:0000313" key="4">
    <source>
        <dbReference type="Proteomes" id="UP001595478"/>
    </source>
</evidence>
<dbReference type="Gene3D" id="3.40.50.2300">
    <property type="match status" value="1"/>
</dbReference>
<dbReference type="RefSeq" id="WP_376919339.1">
    <property type="nucleotide sequence ID" value="NZ_JBHRSW010000007.1"/>
</dbReference>
<dbReference type="PANTHER" id="PTHR43428">
    <property type="entry name" value="ARSENATE REDUCTASE"/>
    <property type="match status" value="1"/>
</dbReference>
<organism evidence="3 4">
    <name type="scientific">Agaribacter flavus</name>
    <dbReference type="NCBI Taxonomy" id="1902781"/>
    <lineage>
        <taxon>Bacteria</taxon>
        <taxon>Pseudomonadati</taxon>
        <taxon>Pseudomonadota</taxon>
        <taxon>Gammaproteobacteria</taxon>
        <taxon>Alteromonadales</taxon>
        <taxon>Alteromonadaceae</taxon>
        <taxon>Agaribacter</taxon>
    </lineage>
</organism>
<dbReference type="SUPFAM" id="SSF52788">
    <property type="entry name" value="Phosphotyrosine protein phosphatases I"/>
    <property type="match status" value="1"/>
</dbReference>
<dbReference type="Proteomes" id="UP001595478">
    <property type="component" value="Unassembled WGS sequence"/>
</dbReference>
<dbReference type="EC" id="1.20.4.4" evidence="3"/>
<gene>
    <name evidence="3" type="ORF">ACFOHL_06190</name>
</gene>
<evidence type="ECO:0000259" key="2">
    <source>
        <dbReference type="SMART" id="SM00226"/>
    </source>
</evidence>
<protein>
    <submittedName>
        <fullName evidence="3">Arsenate reductase ArsC</fullName>
        <ecNumber evidence="3">1.20.4.4</ecNumber>
    </submittedName>
</protein>
<feature type="domain" description="Phosphotyrosine protein phosphatase I" evidence="2">
    <location>
        <begin position="1"/>
        <end position="137"/>
    </location>
</feature>
<evidence type="ECO:0000313" key="3">
    <source>
        <dbReference type="EMBL" id="MFC3121203.1"/>
    </source>
</evidence>
<name>A0ABV7FLJ8_9ALTE</name>
<reference evidence="4" key="1">
    <citation type="journal article" date="2019" name="Int. J. Syst. Evol. Microbiol.">
        <title>The Global Catalogue of Microorganisms (GCM) 10K type strain sequencing project: providing services to taxonomists for standard genome sequencing and annotation.</title>
        <authorList>
            <consortium name="The Broad Institute Genomics Platform"/>
            <consortium name="The Broad Institute Genome Sequencing Center for Infectious Disease"/>
            <person name="Wu L."/>
            <person name="Ma J."/>
        </authorList>
    </citation>
    <scope>NUCLEOTIDE SEQUENCE [LARGE SCALE GENOMIC DNA]</scope>
    <source>
        <strain evidence="4">KCTC 52473</strain>
    </source>
</reference>
<evidence type="ECO:0000256" key="1">
    <source>
        <dbReference type="ARBA" id="ARBA00022849"/>
    </source>
</evidence>
<keyword evidence="4" id="KW-1185">Reference proteome</keyword>
<dbReference type="Pfam" id="PF01451">
    <property type="entry name" value="LMWPc"/>
    <property type="match status" value="1"/>
</dbReference>
<dbReference type="InterPro" id="IPR023485">
    <property type="entry name" value="Ptyr_pPase"/>
</dbReference>
<dbReference type="GO" id="GO:0030612">
    <property type="term" value="F:arsenate reductase (thioredoxin) activity"/>
    <property type="evidence" value="ECO:0007669"/>
    <property type="project" value="UniProtKB-EC"/>
</dbReference>
<keyword evidence="1" id="KW-0059">Arsenical resistance</keyword>
<dbReference type="PANTHER" id="PTHR43428:SF1">
    <property type="entry name" value="ARSENATE REDUCTASE"/>
    <property type="match status" value="1"/>
</dbReference>
<comment type="caution">
    <text evidence="3">The sequence shown here is derived from an EMBL/GenBank/DDBJ whole genome shotgun (WGS) entry which is preliminary data.</text>
</comment>
<dbReference type="EMBL" id="JBHRSW010000007">
    <property type="protein sequence ID" value="MFC3121203.1"/>
    <property type="molecule type" value="Genomic_DNA"/>
</dbReference>
<sequence>MRILYICTHNRCRSILSEAITNQLGAKQNIIAKSAGSQPVGEVHPLSLKHLSLHGIETKGLESQSWHEFDTFQPDLVITVCDSAAQESCPVYFTKTNQLHWGLRDPSKMIGTEAEVSAAFEQCIDTIKQRVNKIIALKMSGLSASAIKAEIQGMTCDD</sequence>
<proteinExistence type="predicted"/>
<accession>A0ABV7FLJ8</accession>
<keyword evidence="3" id="KW-0560">Oxidoreductase</keyword>
<dbReference type="SMART" id="SM00226">
    <property type="entry name" value="LMWPc"/>
    <property type="match status" value="1"/>
</dbReference>
<dbReference type="InterPro" id="IPR036196">
    <property type="entry name" value="Ptyr_pPase_sf"/>
</dbReference>
<dbReference type="CDD" id="cd16345">
    <property type="entry name" value="LMWP_ArsC"/>
    <property type="match status" value="1"/>
</dbReference>